<accession>A0ABX2D6F5</accession>
<name>A0ABX2D6F5_9CYAN</name>
<gene>
    <name evidence="1" type="ORF">E5S67_05290</name>
</gene>
<sequence>METIENQIDWYAQPKECFFDYKGNDCPAWALGQIRLPLAPRTYLFILVGDFACELHWFSSDKVSFNPRIPWSDSHRERAYSLLTTDKWKSLPIYTPNSSRS</sequence>
<keyword evidence="2" id="KW-1185">Reference proteome</keyword>
<dbReference type="EMBL" id="SRRZ01000135">
    <property type="protein sequence ID" value="NQE37517.1"/>
    <property type="molecule type" value="Genomic_DNA"/>
</dbReference>
<comment type="caution">
    <text evidence="1">The sequence shown here is derived from an EMBL/GenBank/DDBJ whole genome shotgun (WGS) entry which is preliminary data.</text>
</comment>
<protein>
    <submittedName>
        <fullName evidence="1">Uncharacterized protein</fullName>
    </submittedName>
</protein>
<organism evidence="1 2">
    <name type="scientific">Microcoleus asticus IPMA8</name>
    <dbReference type="NCBI Taxonomy" id="2563858"/>
    <lineage>
        <taxon>Bacteria</taxon>
        <taxon>Bacillati</taxon>
        <taxon>Cyanobacteriota</taxon>
        <taxon>Cyanophyceae</taxon>
        <taxon>Oscillatoriophycideae</taxon>
        <taxon>Oscillatoriales</taxon>
        <taxon>Microcoleaceae</taxon>
        <taxon>Microcoleus</taxon>
        <taxon>Microcoleus asticus</taxon>
    </lineage>
</organism>
<reference evidence="1 2" key="1">
    <citation type="journal article" date="2020" name="Sci. Rep.">
        <title>A novel cyanobacterial geosmin producer, revising GeoA distribution and dispersion patterns in Bacteria.</title>
        <authorList>
            <person name="Churro C."/>
            <person name="Semedo-Aguiar A.P."/>
            <person name="Silva A.D."/>
            <person name="Pereira-Leal J.B."/>
            <person name="Leite R.B."/>
        </authorList>
    </citation>
    <scope>NUCLEOTIDE SEQUENCE [LARGE SCALE GENOMIC DNA]</scope>
    <source>
        <strain evidence="1 2">IPMA8</strain>
    </source>
</reference>
<evidence type="ECO:0000313" key="2">
    <source>
        <dbReference type="Proteomes" id="UP000702425"/>
    </source>
</evidence>
<proteinExistence type="predicted"/>
<dbReference type="Proteomes" id="UP000702425">
    <property type="component" value="Unassembled WGS sequence"/>
</dbReference>
<dbReference type="RefSeq" id="WP_172191619.1">
    <property type="nucleotide sequence ID" value="NZ_CAWPPK010000041.1"/>
</dbReference>
<evidence type="ECO:0000313" key="1">
    <source>
        <dbReference type="EMBL" id="NQE37517.1"/>
    </source>
</evidence>